<organism evidence="6 7">
    <name type="scientific">Ziziphus jujuba var. spinosa</name>
    <dbReference type="NCBI Taxonomy" id="714518"/>
    <lineage>
        <taxon>Eukaryota</taxon>
        <taxon>Viridiplantae</taxon>
        <taxon>Streptophyta</taxon>
        <taxon>Embryophyta</taxon>
        <taxon>Tracheophyta</taxon>
        <taxon>Spermatophyta</taxon>
        <taxon>Magnoliopsida</taxon>
        <taxon>eudicotyledons</taxon>
        <taxon>Gunneridae</taxon>
        <taxon>Pentapetalae</taxon>
        <taxon>rosids</taxon>
        <taxon>fabids</taxon>
        <taxon>Rosales</taxon>
        <taxon>Rhamnaceae</taxon>
        <taxon>Paliureae</taxon>
        <taxon>Ziziphus</taxon>
    </lineage>
</organism>
<evidence type="ECO:0000313" key="6">
    <source>
        <dbReference type="EMBL" id="KAH7511174.1"/>
    </source>
</evidence>
<sequence>MAVGGGNREENEGGNDDPIPVAASGPKTPGNSGVRAQCEASIPSLIAECQQYVSKTGPKIRPSAGCCSVVKDLDIPCVCKMVTKEVERLVSMEKVVFVGRSCGLKIAKGTKCGTGVRCLCFAVFLMAGILVLGNSGVRAQCEASVPNFVAQCGPYIIKSGPQTKPSEGCCSVVKTLDIPCLCKLVTKEIEEIISLEKTVFVFRTCGREVAKGAKCGSYTVPNALH</sequence>
<dbReference type="AlphaFoldDB" id="A0A978U9E0"/>
<comment type="function">
    <text evidence="1">Plant non-specific lipid-transfer proteins transfer phospholipids as well as galactolipids across membranes. May play a role in wax or cutin deposition in the cell walls of expanding epidermal cells and certain secretory tissues.</text>
</comment>
<reference evidence="6" key="1">
    <citation type="journal article" date="2021" name="Front. Plant Sci.">
        <title>Chromosome-Scale Genome Assembly for Chinese Sour Jujube and Insights Into Its Genome Evolution and Domestication Signature.</title>
        <authorList>
            <person name="Shen L.-Y."/>
            <person name="Luo H."/>
            <person name="Wang X.-L."/>
            <person name="Wang X.-M."/>
            <person name="Qiu X.-J."/>
            <person name="Liu H."/>
            <person name="Zhou S.-S."/>
            <person name="Jia K.-H."/>
            <person name="Nie S."/>
            <person name="Bao Y.-T."/>
            <person name="Zhang R.-G."/>
            <person name="Yun Q.-Z."/>
            <person name="Chai Y.-H."/>
            <person name="Lu J.-Y."/>
            <person name="Li Y."/>
            <person name="Zhao S.-W."/>
            <person name="Mao J.-F."/>
            <person name="Jia S.-G."/>
            <person name="Mao Y.-M."/>
        </authorList>
    </citation>
    <scope>NUCLEOTIDE SEQUENCE</scope>
    <source>
        <strain evidence="6">AT0</strain>
        <tissue evidence="6">Leaf</tissue>
    </source>
</reference>
<dbReference type="Proteomes" id="UP000813462">
    <property type="component" value="Unassembled WGS sequence"/>
</dbReference>
<dbReference type="SMART" id="SM00499">
    <property type="entry name" value="AAI"/>
    <property type="match status" value="2"/>
</dbReference>
<dbReference type="EMBL" id="JAEACU010000196">
    <property type="protein sequence ID" value="KAH7511174.1"/>
    <property type="molecule type" value="Genomic_DNA"/>
</dbReference>
<dbReference type="Gene3D" id="1.10.110.10">
    <property type="entry name" value="Plant lipid-transfer and hydrophobic proteins"/>
    <property type="match status" value="2"/>
</dbReference>
<protein>
    <recommendedName>
        <fullName evidence="5">Bifunctional inhibitor/plant lipid transfer protein/seed storage helical domain-containing protein</fullName>
    </recommendedName>
</protein>
<dbReference type="PANTHER" id="PTHR33286">
    <property type="entry name" value="BIFUNCTIONAL INHIBITOR/LIPID-TRANSFER PROTEIN/SEED STORAGE 2S ALBUMIN SUPERFAMILY PROTEIN"/>
    <property type="match status" value="1"/>
</dbReference>
<dbReference type="CDD" id="cd04660">
    <property type="entry name" value="nsLTP_like"/>
    <property type="match status" value="1"/>
</dbReference>
<dbReference type="InterPro" id="IPR036312">
    <property type="entry name" value="Bifun_inhib/LTP/seed_sf"/>
</dbReference>
<keyword evidence="2" id="KW-0813">Transport</keyword>
<keyword evidence="3" id="KW-0446">Lipid-binding</keyword>
<accession>A0A978U9E0</accession>
<evidence type="ECO:0000256" key="3">
    <source>
        <dbReference type="ARBA" id="ARBA00023121"/>
    </source>
</evidence>
<evidence type="ECO:0000313" key="7">
    <source>
        <dbReference type="Proteomes" id="UP000813462"/>
    </source>
</evidence>
<feature type="domain" description="Bifunctional inhibitor/plant lipid transfer protein/seed storage helical" evidence="5">
    <location>
        <begin position="145"/>
        <end position="215"/>
    </location>
</feature>
<feature type="domain" description="Bifunctional inhibitor/plant lipid transfer protein/seed storage helical" evidence="5">
    <location>
        <begin position="38"/>
        <end position="112"/>
    </location>
</feature>
<dbReference type="GO" id="GO:0008289">
    <property type="term" value="F:lipid binding"/>
    <property type="evidence" value="ECO:0007669"/>
    <property type="project" value="UniProtKB-KW"/>
</dbReference>
<dbReference type="InterPro" id="IPR016140">
    <property type="entry name" value="Bifunc_inhib/LTP/seed_store"/>
</dbReference>
<dbReference type="Pfam" id="PF14368">
    <property type="entry name" value="LTP_2"/>
    <property type="match status" value="2"/>
</dbReference>
<evidence type="ECO:0000259" key="5">
    <source>
        <dbReference type="SMART" id="SM00499"/>
    </source>
</evidence>
<gene>
    <name evidence="6" type="ORF">FEM48_ZijujUnG0039200</name>
</gene>
<evidence type="ECO:0000256" key="2">
    <source>
        <dbReference type="ARBA" id="ARBA00022448"/>
    </source>
</evidence>
<dbReference type="PANTHER" id="PTHR33286:SF1">
    <property type="entry name" value="OS01G0800600 PROTEIN"/>
    <property type="match status" value="1"/>
</dbReference>
<proteinExistence type="predicted"/>
<evidence type="ECO:0000256" key="1">
    <source>
        <dbReference type="ARBA" id="ARBA00003211"/>
    </source>
</evidence>
<evidence type="ECO:0000256" key="4">
    <source>
        <dbReference type="SAM" id="MobiDB-lite"/>
    </source>
</evidence>
<feature type="region of interest" description="Disordered" evidence="4">
    <location>
        <begin position="1"/>
        <end position="35"/>
    </location>
</feature>
<comment type="caution">
    <text evidence="6">The sequence shown here is derived from an EMBL/GenBank/DDBJ whole genome shotgun (WGS) entry which is preliminary data.</text>
</comment>
<dbReference type="InterPro" id="IPR044741">
    <property type="entry name" value="NsLTP-like"/>
</dbReference>
<name>A0A978U9E0_ZIZJJ</name>
<dbReference type="SUPFAM" id="SSF47699">
    <property type="entry name" value="Bifunctional inhibitor/lipid-transfer protein/seed storage 2S albumin"/>
    <property type="match status" value="2"/>
</dbReference>